<name>A0ACB9NCT7_BAUVA</name>
<evidence type="ECO:0000313" key="1">
    <source>
        <dbReference type="EMBL" id="KAI4333843.1"/>
    </source>
</evidence>
<gene>
    <name evidence="1" type="ORF">L6164_018602</name>
</gene>
<accession>A0ACB9NCT7</accession>
<proteinExistence type="predicted"/>
<reference evidence="1 2" key="1">
    <citation type="journal article" date="2022" name="DNA Res.">
        <title>Chromosomal-level genome assembly of the orchid tree Bauhinia variegata (Leguminosae; Cercidoideae) supports the allotetraploid origin hypothesis of Bauhinia.</title>
        <authorList>
            <person name="Zhong Y."/>
            <person name="Chen Y."/>
            <person name="Zheng D."/>
            <person name="Pang J."/>
            <person name="Liu Y."/>
            <person name="Luo S."/>
            <person name="Meng S."/>
            <person name="Qian L."/>
            <person name="Wei D."/>
            <person name="Dai S."/>
            <person name="Zhou R."/>
        </authorList>
    </citation>
    <scope>NUCLEOTIDE SEQUENCE [LARGE SCALE GENOMIC DNA]</scope>
    <source>
        <strain evidence="1">BV-YZ2020</strain>
    </source>
</reference>
<dbReference type="Proteomes" id="UP000828941">
    <property type="component" value="Chromosome 7"/>
</dbReference>
<keyword evidence="2" id="KW-1185">Reference proteome</keyword>
<comment type="caution">
    <text evidence="1">The sequence shown here is derived from an EMBL/GenBank/DDBJ whole genome shotgun (WGS) entry which is preliminary data.</text>
</comment>
<sequence length="435" mass="49488">MAERIYISDDDKSDGSDIKAKPFSLSPQKRSFFDLNEEALDDVGDHSISNNDRSSSPEGNLSSNNSSTEGKERTNTVRHYVRSKVPRLRWTPDLHLAFVRAVQRLGGQERATPKLVLQLMNVKGLSIAHVKSHLQMYRSKKLDESGQVLSHTNRAIMQGRDHIFEMHGRSYNGQMQFGVDNMNYLPFFLTNQHCNFIAHGTSRFQPGIFDSTLTRPNSERSKSDWGLEKFPNGTTIFQKGNMMTNSHLLDVREAITREGQFRPSQFLEDKKWPPSEGVGTQRHQRPESISFSWDDKYSLKLRTKANSISTQNQGNSHDLIFSGHLRFDADEVHDLQDERLQLTKEDHMSQAGQVEERLKEKKGSSSFLELSLSKYCGNVGQESEKEINTMLSLSLFPSASSSMQQAQCSEKHIDITHMESLYLQNCTKGFFGVKT</sequence>
<dbReference type="EMBL" id="CM039432">
    <property type="protein sequence ID" value="KAI4333843.1"/>
    <property type="molecule type" value="Genomic_DNA"/>
</dbReference>
<evidence type="ECO:0000313" key="2">
    <source>
        <dbReference type="Proteomes" id="UP000828941"/>
    </source>
</evidence>
<organism evidence="1 2">
    <name type="scientific">Bauhinia variegata</name>
    <name type="common">Purple orchid tree</name>
    <name type="synonym">Phanera variegata</name>
    <dbReference type="NCBI Taxonomy" id="167791"/>
    <lineage>
        <taxon>Eukaryota</taxon>
        <taxon>Viridiplantae</taxon>
        <taxon>Streptophyta</taxon>
        <taxon>Embryophyta</taxon>
        <taxon>Tracheophyta</taxon>
        <taxon>Spermatophyta</taxon>
        <taxon>Magnoliopsida</taxon>
        <taxon>eudicotyledons</taxon>
        <taxon>Gunneridae</taxon>
        <taxon>Pentapetalae</taxon>
        <taxon>rosids</taxon>
        <taxon>fabids</taxon>
        <taxon>Fabales</taxon>
        <taxon>Fabaceae</taxon>
        <taxon>Cercidoideae</taxon>
        <taxon>Cercideae</taxon>
        <taxon>Bauhiniinae</taxon>
        <taxon>Bauhinia</taxon>
    </lineage>
</organism>
<protein>
    <submittedName>
        <fullName evidence="1">Uncharacterized protein</fullName>
    </submittedName>
</protein>